<gene>
    <name evidence="3" type="ORF">LCGC14_1855160</name>
</gene>
<comment type="caution">
    <text evidence="3">The sequence shown here is derived from an EMBL/GenBank/DDBJ whole genome shotgun (WGS) entry which is preliminary data.</text>
</comment>
<name>A0A0F9J8E5_9ZZZZ</name>
<feature type="domain" description="PEGA" evidence="2">
    <location>
        <begin position="732"/>
        <end position="782"/>
    </location>
</feature>
<feature type="domain" description="PEGA" evidence="2">
    <location>
        <begin position="654"/>
        <end position="719"/>
    </location>
</feature>
<evidence type="ECO:0000313" key="3">
    <source>
        <dbReference type="EMBL" id="KKL95382.1"/>
    </source>
</evidence>
<feature type="domain" description="PEGA" evidence="2">
    <location>
        <begin position="476"/>
        <end position="542"/>
    </location>
</feature>
<organism evidence="3">
    <name type="scientific">marine sediment metagenome</name>
    <dbReference type="NCBI Taxonomy" id="412755"/>
    <lineage>
        <taxon>unclassified sequences</taxon>
        <taxon>metagenomes</taxon>
        <taxon>ecological metagenomes</taxon>
    </lineage>
</organism>
<dbReference type="PANTHER" id="PTHR36194">
    <property type="entry name" value="S-LAYER-LIKE PROTEIN"/>
    <property type="match status" value="1"/>
</dbReference>
<evidence type="ECO:0000256" key="1">
    <source>
        <dbReference type="SAM" id="MobiDB-lite"/>
    </source>
</evidence>
<dbReference type="PANTHER" id="PTHR36194:SF1">
    <property type="entry name" value="S-LAYER-LIKE PROTEIN"/>
    <property type="match status" value="1"/>
</dbReference>
<dbReference type="InterPro" id="IPR013229">
    <property type="entry name" value="PEGA"/>
</dbReference>
<feature type="region of interest" description="Disordered" evidence="1">
    <location>
        <begin position="637"/>
        <end position="656"/>
    </location>
</feature>
<proteinExistence type="predicted"/>
<accession>A0A0F9J8E5</accession>
<dbReference type="EMBL" id="LAZR01018688">
    <property type="protein sequence ID" value="KKL95382.1"/>
    <property type="molecule type" value="Genomic_DNA"/>
</dbReference>
<dbReference type="Pfam" id="PF08308">
    <property type="entry name" value="PEGA"/>
    <property type="match status" value="3"/>
</dbReference>
<sequence length="788" mass="85236">MRVCCLPVEGANWLLALGYSPADVSQLGMLADQQDYTYRFSFANGVVQAIALKNRGVITLTGGVRAPFDRVGISNRRVADHLEIFNRGGAPSLTATEVLTREEAIQAGILIPGEEEPEETTPTPTVEEKAFFRIFSTPSGGRVFIDNIDTGQNTMTAPIEVVPGMRKIEVKALEGFADTQVTRLARVGETRDIRIPLAALADKPTEEPGPVETSPREQFKSPLTQIVNALGLETPGFLAAWDEFIGTVTDIFGTSFPQFVIDETTGEFKRLPNDKKILFFVSMTAPINAGEKALQAAIESITAEEFLALAAKDPKAALAILKPLSPAQLGQFYTSLGKGILQRDAIQTSTRLILDAAGKNLPLSAKLIAALPSAKNIGLMVAGIAAIASWGSMDNLLFALNGGIAGLIQQGAAKEAIERIKASKETMLILFENPIWRGMANIFTAGIWQQAYEAEFLRLEDLEIQARNKLEATEVGEIAVTTDPARAVITVNGTLHTFPSPTVVSKLPPGKYTVKLELDGHIDHEELVNVKAQEQAKIEHTFSVLPGEITARAGRLEITIFDKKTGASLIGSFFINDRLEKEVSHALALDLIPGPVEIRIEAFGYKTWEDVQVVDLDTTTKVIAELDKFIIQVPELPPEAPSLGEEPPTEPKTGRLEVNSNTTANILIGGVDTGKKTPSGFNLSQGIYSVTLEAEGFISRGTTTLIKTGETSTVSLELTAVDVPPPTRRLAKVSIQSEPSSAKILVNGVWTKQYTPDSVLLEAGDYEITLTKSGFQTWRTPLRLVEES</sequence>
<evidence type="ECO:0000259" key="2">
    <source>
        <dbReference type="Pfam" id="PF08308"/>
    </source>
</evidence>
<dbReference type="AlphaFoldDB" id="A0A0F9J8E5"/>
<reference evidence="3" key="1">
    <citation type="journal article" date="2015" name="Nature">
        <title>Complex archaea that bridge the gap between prokaryotes and eukaryotes.</title>
        <authorList>
            <person name="Spang A."/>
            <person name="Saw J.H."/>
            <person name="Jorgensen S.L."/>
            <person name="Zaremba-Niedzwiedzka K."/>
            <person name="Martijn J."/>
            <person name="Lind A.E."/>
            <person name="van Eijk R."/>
            <person name="Schleper C."/>
            <person name="Guy L."/>
            <person name="Ettema T.J."/>
        </authorList>
    </citation>
    <scope>NUCLEOTIDE SEQUENCE</scope>
</reference>
<protein>
    <recommendedName>
        <fullName evidence="2">PEGA domain-containing protein</fullName>
    </recommendedName>
</protein>